<proteinExistence type="predicted"/>
<keyword evidence="2" id="KW-1185">Reference proteome</keyword>
<comment type="caution">
    <text evidence="1">The sequence shown here is derived from an EMBL/GenBank/DDBJ whole genome shotgun (WGS) entry which is preliminary data.</text>
</comment>
<dbReference type="AlphaFoldDB" id="A0A8X7R422"/>
<evidence type="ECO:0000313" key="2">
    <source>
        <dbReference type="Proteomes" id="UP000886595"/>
    </source>
</evidence>
<protein>
    <submittedName>
        <fullName evidence="1">Uncharacterized protein</fullName>
    </submittedName>
</protein>
<dbReference type="Proteomes" id="UP000886595">
    <property type="component" value="Unassembled WGS sequence"/>
</dbReference>
<name>A0A8X7R422_BRACI</name>
<dbReference type="EMBL" id="JAAMPC010000011">
    <property type="protein sequence ID" value="KAG2282323.1"/>
    <property type="molecule type" value="Genomic_DNA"/>
</dbReference>
<sequence length="141" mass="15637">MDRDAYYSQRWLRSAVVVRSQHTEGSVYGSDQFLQDTGYWIGCVLGRVGLAVSERFLKLSGGFECVVGSSERTRKHAANLYGRVPCTDWINSVWMRGAGSSGVIRDWFWGAIKAGVLSVLDGWLEPKPSLFVYLGHVGMVG</sequence>
<organism evidence="1 2">
    <name type="scientific">Brassica carinata</name>
    <name type="common">Ethiopian mustard</name>
    <name type="synonym">Abyssinian cabbage</name>
    <dbReference type="NCBI Taxonomy" id="52824"/>
    <lineage>
        <taxon>Eukaryota</taxon>
        <taxon>Viridiplantae</taxon>
        <taxon>Streptophyta</taxon>
        <taxon>Embryophyta</taxon>
        <taxon>Tracheophyta</taxon>
        <taxon>Spermatophyta</taxon>
        <taxon>Magnoliopsida</taxon>
        <taxon>eudicotyledons</taxon>
        <taxon>Gunneridae</taxon>
        <taxon>Pentapetalae</taxon>
        <taxon>rosids</taxon>
        <taxon>malvids</taxon>
        <taxon>Brassicales</taxon>
        <taxon>Brassicaceae</taxon>
        <taxon>Brassiceae</taxon>
        <taxon>Brassica</taxon>
    </lineage>
</organism>
<dbReference type="OrthoDB" id="10491496at2759"/>
<evidence type="ECO:0000313" key="1">
    <source>
        <dbReference type="EMBL" id="KAG2282323.1"/>
    </source>
</evidence>
<reference evidence="1 2" key="1">
    <citation type="submission" date="2020-02" db="EMBL/GenBank/DDBJ databases">
        <authorList>
            <person name="Ma Q."/>
            <person name="Huang Y."/>
            <person name="Song X."/>
            <person name="Pei D."/>
        </authorList>
    </citation>
    <scope>NUCLEOTIDE SEQUENCE [LARGE SCALE GENOMIC DNA]</scope>
    <source>
        <strain evidence="1">Sxm20200214</strain>
        <tissue evidence="1">Leaf</tissue>
    </source>
</reference>
<accession>A0A8X7R422</accession>
<gene>
    <name evidence="1" type="ORF">Bca52824_053543</name>
</gene>